<dbReference type="RefSeq" id="WP_075801030.1">
    <property type="nucleotide sequence ID" value="NZ_CP015585.1"/>
</dbReference>
<keyword evidence="1" id="KW-0614">Plasmid</keyword>
<organism evidence="1 2">
    <name type="scientific">Roseomonas gilardii</name>
    <dbReference type="NCBI Taxonomy" id="257708"/>
    <lineage>
        <taxon>Bacteria</taxon>
        <taxon>Pseudomonadati</taxon>
        <taxon>Pseudomonadota</taxon>
        <taxon>Alphaproteobacteria</taxon>
        <taxon>Acetobacterales</taxon>
        <taxon>Roseomonadaceae</taxon>
        <taxon>Roseomonas</taxon>
    </lineage>
</organism>
<sequence>MDGAANTTLMRTAETESRILDLLQEHGVILRSQGEQLAAILKALTPPPQEGPTTSEMLQAIIALLGEHTTLLQDNNGHILALPASLPGLVAREIRRGQRLGDLAE</sequence>
<protein>
    <submittedName>
        <fullName evidence="1">Uncharacterized protein</fullName>
    </submittedName>
</protein>
<geneLocation type="plasmid" evidence="1 2">
    <name>1</name>
</geneLocation>
<evidence type="ECO:0000313" key="1">
    <source>
        <dbReference type="EMBL" id="APT60332.1"/>
    </source>
</evidence>
<accession>A0A1L7ANK3</accession>
<proteinExistence type="predicted"/>
<dbReference type="AlphaFoldDB" id="A0A1L7ANK3"/>
<dbReference type="KEGG" id="rgi:RGI145_23685"/>
<reference evidence="1 2" key="1">
    <citation type="submission" date="2016-05" db="EMBL/GenBank/DDBJ databases">
        <title>Complete Genome and Methylome Analysis of Psychrotrophic Bacterial Isolates from Antarctic Lake Untersee.</title>
        <authorList>
            <person name="Fomenkov A."/>
            <person name="Akimov V.N."/>
            <person name="Vasilyeva L.V."/>
            <person name="Andersen D."/>
            <person name="Vincze T."/>
            <person name="Roberts R.J."/>
        </authorList>
    </citation>
    <scope>NUCLEOTIDE SEQUENCE [LARGE SCALE GENOMIC DNA]</scope>
    <source>
        <strain evidence="1 2">U14-5</strain>
        <plasmid evidence="2">Plasmid 1</plasmid>
    </source>
</reference>
<dbReference type="EMBL" id="CP015585">
    <property type="protein sequence ID" value="APT60332.1"/>
    <property type="molecule type" value="Genomic_DNA"/>
</dbReference>
<dbReference type="Proteomes" id="UP000185494">
    <property type="component" value="Chromosome 1"/>
</dbReference>
<evidence type="ECO:0000313" key="2">
    <source>
        <dbReference type="Proteomes" id="UP000185494"/>
    </source>
</evidence>
<name>A0A1L7ANK3_9PROT</name>
<gene>
    <name evidence="1" type="ORF">RGI145_23685</name>
</gene>